<keyword evidence="1" id="KW-0732">Signal</keyword>
<evidence type="ECO:0000313" key="3">
    <source>
        <dbReference type="Proteomes" id="UP000594263"/>
    </source>
</evidence>
<dbReference type="OMA" id="IVNTICC"/>
<evidence type="ECO:0000313" key="2">
    <source>
        <dbReference type="EnsemblPlants" id="Kaladp0666s0002.1.v1.1"/>
    </source>
</evidence>
<dbReference type="AlphaFoldDB" id="A0A7N0VDF9"/>
<dbReference type="NCBIfam" id="TIGR01571">
    <property type="entry name" value="A_thal_Cys_rich"/>
    <property type="match status" value="1"/>
</dbReference>
<dbReference type="PANTHER" id="PTHR15907">
    <property type="entry name" value="DUF614 FAMILY PROTEIN-RELATED"/>
    <property type="match status" value="1"/>
</dbReference>
<protein>
    <submittedName>
        <fullName evidence="2">Uncharacterized protein</fullName>
    </submittedName>
</protein>
<proteinExistence type="predicted"/>
<evidence type="ECO:0000256" key="1">
    <source>
        <dbReference type="SAM" id="SignalP"/>
    </source>
</evidence>
<sequence length="110" mass="11869">MGSCVIHFLSWALLNSLCCLCTDGVGALLGLPGCFVACYACGYRRALRSKYNLPAVPCGDFVTHFFCHLCAVCQEYREITERSGNSGHIDLSSAVVTAPPSQVMQSDTIE</sequence>
<dbReference type="Pfam" id="PF04749">
    <property type="entry name" value="PLAC8"/>
    <property type="match status" value="1"/>
</dbReference>
<feature type="chain" id="PRO_5029512534" evidence="1">
    <location>
        <begin position="28"/>
        <end position="110"/>
    </location>
</feature>
<organism evidence="2 3">
    <name type="scientific">Kalanchoe fedtschenkoi</name>
    <name type="common">Lavender scallops</name>
    <name type="synonym">South American air plant</name>
    <dbReference type="NCBI Taxonomy" id="63787"/>
    <lineage>
        <taxon>Eukaryota</taxon>
        <taxon>Viridiplantae</taxon>
        <taxon>Streptophyta</taxon>
        <taxon>Embryophyta</taxon>
        <taxon>Tracheophyta</taxon>
        <taxon>Spermatophyta</taxon>
        <taxon>Magnoliopsida</taxon>
        <taxon>eudicotyledons</taxon>
        <taxon>Gunneridae</taxon>
        <taxon>Pentapetalae</taxon>
        <taxon>Saxifragales</taxon>
        <taxon>Crassulaceae</taxon>
        <taxon>Kalanchoe</taxon>
    </lineage>
</organism>
<dbReference type="Proteomes" id="UP000594263">
    <property type="component" value="Unplaced"/>
</dbReference>
<dbReference type="InterPro" id="IPR006461">
    <property type="entry name" value="PLAC_motif_containing"/>
</dbReference>
<feature type="signal peptide" evidence="1">
    <location>
        <begin position="1"/>
        <end position="27"/>
    </location>
</feature>
<name>A0A7N0VDF9_KALFE</name>
<dbReference type="EnsemblPlants" id="Kaladp0666s0002.1.v1.1">
    <property type="protein sequence ID" value="Kaladp0666s0002.1.v1.1"/>
    <property type="gene ID" value="Kaladp0666s0002.v1.1"/>
</dbReference>
<reference evidence="2" key="1">
    <citation type="submission" date="2021-01" db="UniProtKB">
        <authorList>
            <consortium name="EnsemblPlants"/>
        </authorList>
    </citation>
    <scope>IDENTIFICATION</scope>
</reference>
<keyword evidence="3" id="KW-1185">Reference proteome</keyword>
<dbReference type="Gramene" id="Kaladp0666s0002.1.v1.1">
    <property type="protein sequence ID" value="Kaladp0666s0002.1.v1.1"/>
    <property type="gene ID" value="Kaladp0666s0002.v1.1"/>
</dbReference>
<accession>A0A7N0VDF9</accession>